<organism evidence="2 3">
    <name type="scientific">Penicillium camemberti (strain FM 013)</name>
    <dbReference type="NCBI Taxonomy" id="1429867"/>
    <lineage>
        <taxon>Eukaryota</taxon>
        <taxon>Fungi</taxon>
        <taxon>Dikarya</taxon>
        <taxon>Ascomycota</taxon>
        <taxon>Pezizomycotina</taxon>
        <taxon>Eurotiomycetes</taxon>
        <taxon>Eurotiomycetidae</taxon>
        <taxon>Eurotiales</taxon>
        <taxon>Aspergillaceae</taxon>
        <taxon>Penicillium</taxon>
    </lineage>
</organism>
<evidence type="ECO:0000313" key="2">
    <source>
        <dbReference type="EMBL" id="CRL23198.1"/>
    </source>
</evidence>
<reference evidence="2 3" key="1">
    <citation type="journal article" date="2014" name="Nat. Commun.">
        <title>Multiple recent horizontal transfers of a large genomic region in cheese making fungi.</title>
        <authorList>
            <person name="Cheeseman K."/>
            <person name="Ropars J."/>
            <person name="Renault P."/>
            <person name="Dupont J."/>
            <person name="Gouzy J."/>
            <person name="Branca A."/>
            <person name="Abraham A.L."/>
            <person name="Ceppi M."/>
            <person name="Conseiller E."/>
            <person name="Debuchy R."/>
            <person name="Malagnac F."/>
            <person name="Goarin A."/>
            <person name="Silar P."/>
            <person name="Lacoste S."/>
            <person name="Sallet E."/>
            <person name="Bensimon A."/>
            <person name="Giraud T."/>
            <person name="Brygoo Y."/>
        </authorList>
    </citation>
    <scope>NUCLEOTIDE SEQUENCE [LARGE SCALE GENOMIC DNA]</scope>
    <source>
        <strain evidence="3">FM 013</strain>
    </source>
</reference>
<dbReference type="Proteomes" id="UP000053732">
    <property type="component" value="Unassembled WGS sequence"/>
</dbReference>
<gene>
    <name evidence="2" type="ORF">PCAMFM013_S009g000138</name>
</gene>
<accession>A0A0G4PA56</accession>
<evidence type="ECO:0000313" key="3">
    <source>
        <dbReference type="Proteomes" id="UP000053732"/>
    </source>
</evidence>
<proteinExistence type="predicted"/>
<dbReference type="EMBL" id="HG793142">
    <property type="protein sequence ID" value="CRL23198.1"/>
    <property type="molecule type" value="Genomic_DNA"/>
</dbReference>
<name>A0A0G4PA56_PENC3</name>
<protein>
    <submittedName>
        <fullName evidence="2">Str. FM013</fullName>
    </submittedName>
</protein>
<sequence length="129" mass="15034">MPTYVILKELESATCVAIWVVLLISSCAAFGLMLMWLSEDPQARDKLKQTKKKFLDDKKRLLAESKAIFDREAYLIEQIQRTENRMAKDGVDDAGLDLINVLENGLDVHRYKIRQNWRELSDLLERYTD</sequence>
<feature type="transmembrane region" description="Helical" evidence="1">
    <location>
        <begin position="16"/>
        <end position="37"/>
    </location>
</feature>
<keyword evidence="1" id="KW-0812">Transmembrane</keyword>
<dbReference type="AlphaFoldDB" id="A0A0G4PA56"/>
<keyword evidence="1" id="KW-1133">Transmembrane helix</keyword>
<evidence type="ECO:0000256" key="1">
    <source>
        <dbReference type="SAM" id="Phobius"/>
    </source>
</evidence>
<keyword evidence="1" id="KW-0472">Membrane</keyword>
<keyword evidence="3" id="KW-1185">Reference proteome</keyword>